<sequence length="67" mass="7415">MRGAEGGPELQASPEIFYDDLDTRKYTSSSHSAELSEKALELLAFPDDDFPRLLLDIGCRRVSSALI</sequence>
<reference evidence="2" key="1">
    <citation type="journal article" date="2022" name="Mol. Ecol. Resour.">
        <title>The genomes of chicory, endive, great burdock and yacon provide insights into Asteraceae palaeo-polyploidization history and plant inulin production.</title>
        <authorList>
            <person name="Fan W."/>
            <person name="Wang S."/>
            <person name="Wang H."/>
            <person name="Wang A."/>
            <person name="Jiang F."/>
            <person name="Liu H."/>
            <person name="Zhao H."/>
            <person name="Xu D."/>
            <person name="Zhang Y."/>
        </authorList>
    </citation>
    <scope>NUCLEOTIDE SEQUENCE [LARGE SCALE GENOMIC DNA]</scope>
    <source>
        <strain evidence="2">cv. Punajuju</strain>
    </source>
</reference>
<evidence type="ECO:0000313" key="2">
    <source>
        <dbReference type="Proteomes" id="UP001055811"/>
    </source>
</evidence>
<reference evidence="1 2" key="2">
    <citation type="journal article" date="2022" name="Mol. Ecol. Resour.">
        <title>The genomes of chicory, endive, great burdock and yacon provide insights into Asteraceae paleo-polyploidization history and plant inulin production.</title>
        <authorList>
            <person name="Fan W."/>
            <person name="Wang S."/>
            <person name="Wang H."/>
            <person name="Wang A."/>
            <person name="Jiang F."/>
            <person name="Liu H."/>
            <person name="Zhao H."/>
            <person name="Xu D."/>
            <person name="Zhang Y."/>
        </authorList>
    </citation>
    <scope>NUCLEOTIDE SEQUENCE [LARGE SCALE GENOMIC DNA]</scope>
    <source>
        <strain evidence="2">cv. Punajuju</strain>
        <tissue evidence="1">Leaves</tissue>
    </source>
</reference>
<organism evidence="1 2">
    <name type="scientific">Cichorium intybus</name>
    <name type="common">Chicory</name>
    <dbReference type="NCBI Taxonomy" id="13427"/>
    <lineage>
        <taxon>Eukaryota</taxon>
        <taxon>Viridiplantae</taxon>
        <taxon>Streptophyta</taxon>
        <taxon>Embryophyta</taxon>
        <taxon>Tracheophyta</taxon>
        <taxon>Spermatophyta</taxon>
        <taxon>Magnoliopsida</taxon>
        <taxon>eudicotyledons</taxon>
        <taxon>Gunneridae</taxon>
        <taxon>Pentapetalae</taxon>
        <taxon>asterids</taxon>
        <taxon>campanulids</taxon>
        <taxon>Asterales</taxon>
        <taxon>Asteraceae</taxon>
        <taxon>Cichorioideae</taxon>
        <taxon>Cichorieae</taxon>
        <taxon>Cichoriinae</taxon>
        <taxon>Cichorium</taxon>
    </lineage>
</organism>
<dbReference type="EMBL" id="CM042010">
    <property type="protein sequence ID" value="KAI3780003.1"/>
    <property type="molecule type" value="Genomic_DNA"/>
</dbReference>
<protein>
    <submittedName>
        <fullName evidence="1">Uncharacterized protein</fullName>
    </submittedName>
</protein>
<accession>A0ACB9GA97</accession>
<comment type="caution">
    <text evidence="1">The sequence shown here is derived from an EMBL/GenBank/DDBJ whole genome shotgun (WGS) entry which is preliminary data.</text>
</comment>
<dbReference type="Proteomes" id="UP001055811">
    <property type="component" value="Linkage Group LG02"/>
</dbReference>
<name>A0ACB9GA97_CICIN</name>
<keyword evidence="2" id="KW-1185">Reference proteome</keyword>
<gene>
    <name evidence="1" type="ORF">L2E82_09817</name>
</gene>
<evidence type="ECO:0000313" key="1">
    <source>
        <dbReference type="EMBL" id="KAI3780003.1"/>
    </source>
</evidence>
<proteinExistence type="predicted"/>